<gene>
    <name evidence="3" type="ORF">DUNSADRAFT_14460</name>
</gene>
<sequence length="136" mass="15874">MRKVEKEEEIAAEEHPEKQCLHLCIINLVIGTLYCSKGNYEFGISRIIKSLEPYDKKLETDTWFYAKRCFLSLIENLTKHMIMLKDSSYQEIMTFLDEAEKYGKEVSTSFGDAKSDAQTVASEARMLKRMFIKLRD</sequence>
<evidence type="ECO:0000313" key="3">
    <source>
        <dbReference type="EMBL" id="KAF5843544.1"/>
    </source>
</evidence>
<evidence type="ECO:0000256" key="2">
    <source>
        <dbReference type="ARBA" id="ARBA00022803"/>
    </source>
</evidence>
<dbReference type="InterPro" id="IPR039941">
    <property type="entry name" value="TT30"/>
</dbReference>
<accession>A0ABQ7H9L8</accession>
<dbReference type="PANTHER" id="PTHR20931">
    <property type="entry name" value="TETRATRICOPEPTIDE REPEAT PROTEIN 30"/>
    <property type="match status" value="1"/>
</dbReference>
<protein>
    <recommendedName>
        <fullName evidence="5">Tetratricopeptide repeat protein 30</fullName>
    </recommendedName>
</protein>
<evidence type="ECO:0000313" key="4">
    <source>
        <dbReference type="Proteomes" id="UP000815325"/>
    </source>
</evidence>
<organism evidence="3 4">
    <name type="scientific">Dunaliella salina</name>
    <name type="common">Green alga</name>
    <name type="synonym">Protococcus salinus</name>
    <dbReference type="NCBI Taxonomy" id="3046"/>
    <lineage>
        <taxon>Eukaryota</taxon>
        <taxon>Viridiplantae</taxon>
        <taxon>Chlorophyta</taxon>
        <taxon>core chlorophytes</taxon>
        <taxon>Chlorophyceae</taxon>
        <taxon>CS clade</taxon>
        <taxon>Chlamydomonadales</taxon>
        <taxon>Dunaliellaceae</taxon>
        <taxon>Dunaliella</taxon>
    </lineage>
</organism>
<keyword evidence="1" id="KW-0677">Repeat</keyword>
<proteinExistence type="predicted"/>
<dbReference type="EMBL" id="MU069441">
    <property type="protein sequence ID" value="KAF5843544.1"/>
    <property type="molecule type" value="Genomic_DNA"/>
</dbReference>
<keyword evidence="2" id="KW-0802">TPR repeat</keyword>
<comment type="caution">
    <text evidence="3">The sequence shown here is derived from an EMBL/GenBank/DDBJ whole genome shotgun (WGS) entry which is preliminary data.</text>
</comment>
<dbReference type="PANTHER" id="PTHR20931:SF0">
    <property type="entry name" value="TETRATRICOPEPTIDE REPEAT PROTEIN 30"/>
    <property type="match status" value="1"/>
</dbReference>
<dbReference type="Proteomes" id="UP000815325">
    <property type="component" value="Unassembled WGS sequence"/>
</dbReference>
<evidence type="ECO:0008006" key="5">
    <source>
        <dbReference type="Google" id="ProtNLM"/>
    </source>
</evidence>
<reference evidence="3" key="1">
    <citation type="submission" date="2017-08" db="EMBL/GenBank/DDBJ databases">
        <authorList>
            <person name="Polle J.E."/>
            <person name="Barry K."/>
            <person name="Cushman J."/>
            <person name="Schmutz J."/>
            <person name="Tran D."/>
            <person name="Hathwaick L.T."/>
            <person name="Yim W.C."/>
            <person name="Jenkins J."/>
            <person name="Mckie-Krisberg Z.M."/>
            <person name="Prochnik S."/>
            <person name="Lindquist E."/>
            <person name="Dockter R.B."/>
            <person name="Adam C."/>
            <person name="Molina H."/>
            <person name="Bunkerborg J."/>
            <person name="Jin E."/>
            <person name="Buchheim M."/>
            <person name="Magnuson J."/>
        </authorList>
    </citation>
    <scope>NUCLEOTIDE SEQUENCE</scope>
    <source>
        <strain evidence="3">CCAP 19/18</strain>
    </source>
</reference>
<keyword evidence="4" id="KW-1185">Reference proteome</keyword>
<name>A0ABQ7H9L8_DUNSA</name>
<evidence type="ECO:0000256" key="1">
    <source>
        <dbReference type="ARBA" id="ARBA00022737"/>
    </source>
</evidence>